<feature type="region of interest" description="Disordered" evidence="1">
    <location>
        <begin position="1"/>
        <end position="24"/>
    </location>
</feature>
<reference evidence="2 3" key="3">
    <citation type="submission" date="2019-11" db="EMBL/GenBank/DDBJ databases">
        <title>A de novo genome assembly of a pear dwarfing rootstock.</title>
        <authorList>
            <person name="Wang F."/>
            <person name="Wang J."/>
            <person name="Li S."/>
            <person name="Zhang Y."/>
            <person name="Fang M."/>
            <person name="Ma L."/>
            <person name="Zhao Y."/>
            <person name="Jiang S."/>
        </authorList>
    </citation>
    <scope>NUCLEOTIDE SEQUENCE [LARGE SCALE GENOMIC DNA]</scope>
    <source>
        <strain evidence="2">S2</strain>
        <tissue evidence="2">Leaf</tissue>
    </source>
</reference>
<sequence>MVDGSFTTKDHLQQGRPPLPLGPSLNSVPLIDPSRISQCCIECGLFPTVSFHFEFSCSEATSWAD</sequence>
<reference evidence="3" key="2">
    <citation type="submission" date="2019-10" db="EMBL/GenBank/DDBJ databases">
        <title>A de novo genome assembly of a pear dwarfing rootstock.</title>
        <authorList>
            <person name="Wang F."/>
            <person name="Wang J."/>
            <person name="Li S."/>
            <person name="Zhang Y."/>
            <person name="Fang M."/>
            <person name="Ma L."/>
            <person name="Zhao Y."/>
            <person name="Jiang S."/>
        </authorList>
    </citation>
    <scope>NUCLEOTIDE SEQUENCE [LARGE SCALE GENOMIC DNA]</scope>
</reference>
<dbReference type="Proteomes" id="UP000327157">
    <property type="component" value="Chromosome 14"/>
</dbReference>
<organism evidence="2 3">
    <name type="scientific">Pyrus ussuriensis x Pyrus communis</name>
    <dbReference type="NCBI Taxonomy" id="2448454"/>
    <lineage>
        <taxon>Eukaryota</taxon>
        <taxon>Viridiplantae</taxon>
        <taxon>Streptophyta</taxon>
        <taxon>Embryophyta</taxon>
        <taxon>Tracheophyta</taxon>
        <taxon>Spermatophyta</taxon>
        <taxon>Magnoliopsida</taxon>
        <taxon>eudicotyledons</taxon>
        <taxon>Gunneridae</taxon>
        <taxon>Pentapetalae</taxon>
        <taxon>rosids</taxon>
        <taxon>fabids</taxon>
        <taxon>Rosales</taxon>
        <taxon>Rosaceae</taxon>
        <taxon>Amygdaloideae</taxon>
        <taxon>Maleae</taxon>
        <taxon>Pyrus</taxon>
    </lineage>
</organism>
<comment type="caution">
    <text evidence="2">The sequence shown here is derived from an EMBL/GenBank/DDBJ whole genome shotgun (WGS) entry which is preliminary data.</text>
</comment>
<reference evidence="2 3" key="1">
    <citation type="submission" date="2019-09" db="EMBL/GenBank/DDBJ databases">
        <authorList>
            <person name="Ou C."/>
        </authorList>
    </citation>
    <scope>NUCLEOTIDE SEQUENCE [LARGE SCALE GENOMIC DNA]</scope>
    <source>
        <strain evidence="2">S2</strain>
        <tissue evidence="2">Leaf</tissue>
    </source>
</reference>
<dbReference type="EMBL" id="SMOL01000553">
    <property type="protein sequence ID" value="KAB2608648.1"/>
    <property type="molecule type" value="Genomic_DNA"/>
</dbReference>
<gene>
    <name evidence="2" type="ORF">D8674_011816</name>
</gene>
<evidence type="ECO:0000313" key="2">
    <source>
        <dbReference type="EMBL" id="KAB2608648.1"/>
    </source>
</evidence>
<name>A0A5N5FZT4_9ROSA</name>
<protein>
    <submittedName>
        <fullName evidence="2">Uncharacterized protein</fullName>
    </submittedName>
</protein>
<keyword evidence="3" id="KW-1185">Reference proteome</keyword>
<evidence type="ECO:0000313" key="3">
    <source>
        <dbReference type="Proteomes" id="UP000327157"/>
    </source>
</evidence>
<accession>A0A5N5FZT4</accession>
<proteinExistence type="predicted"/>
<evidence type="ECO:0000256" key="1">
    <source>
        <dbReference type="SAM" id="MobiDB-lite"/>
    </source>
</evidence>
<dbReference type="AlphaFoldDB" id="A0A5N5FZT4"/>